<evidence type="ECO:0000256" key="10">
    <source>
        <dbReference type="RuleBase" id="RU366046"/>
    </source>
</evidence>
<comment type="caution">
    <text evidence="12">The sequence shown here is derived from an EMBL/GenBank/DDBJ whole genome shotgun (WGS) entry which is preliminary data.</text>
</comment>
<evidence type="ECO:0000256" key="6">
    <source>
        <dbReference type="ARBA" id="ARBA00018569"/>
    </source>
</evidence>
<dbReference type="Pfam" id="PF01370">
    <property type="entry name" value="Epimerase"/>
    <property type="match status" value="1"/>
</dbReference>
<dbReference type="AlphaFoldDB" id="A0A0D7F501"/>
<dbReference type="GO" id="GO:0006012">
    <property type="term" value="P:galactose metabolic process"/>
    <property type="evidence" value="ECO:0007669"/>
    <property type="project" value="UniProtKB-UniPathway"/>
</dbReference>
<dbReference type="Proteomes" id="UP000032515">
    <property type="component" value="Unassembled WGS sequence"/>
</dbReference>
<organism evidence="12 13">
    <name type="scientific">Rhodopseudomonas palustris</name>
    <dbReference type="NCBI Taxonomy" id="1076"/>
    <lineage>
        <taxon>Bacteria</taxon>
        <taxon>Pseudomonadati</taxon>
        <taxon>Pseudomonadota</taxon>
        <taxon>Alphaproteobacteria</taxon>
        <taxon>Hyphomicrobiales</taxon>
        <taxon>Nitrobacteraceae</taxon>
        <taxon>Rhodopseudomonas</taxon>
    </lineage>
</organism>
<dbReference type="Gene3D" id="3.40.50.720">
    <property type="entry name" value="NAD(P)-binding Rossmann-like Domain"/>
    <property type="match status" value="1"/>
</dbReference>
<dbReference type="NCBIfam" id="TIGR01179">
    <property type="entry name" value="galE"/>
    <property type="match status" value="1"/>
</dbReference>
<comment type="similarity">
    <text evidence="4 10">Belongs to the NAD(P)-dependent epimerase/dehydratase family.</text>
</comment>
<keyword evidence="10" id="KW-0119">Carbohydrate metabolism</keyword>
<feature type="domain" description="NAD-dependent epimerase/dehydratase" evidence="11">
    <location>
        <begin position="2"/>
        <end position="258"/>
    </location>
</feature>
<dbReference type="NCBIfam" id="NF007956">
    <property type="entry name" value="PRK10675.1"/>
    <property type="match status" value="1"/>
</dbReference>
<dbReference type="InterPro" id="IPR001509">
    <property type="entry name" value="Epimerase_deHydtase"/>
</dbReference>
<proteinExistence type="inferred from homology"/>
<dbReference type="PANTHER" id="PTHR43725:SF47">
    <property type="entry name" value="UDP-GLUCOSE 4-EPIMERASE"/>
    <property type="match status" value="1"/>
</dbReference>
<comment type="catalytic activity">
    <reaction evidence="1 10">
        <text>UDP-alpha-D-glucose = UDP-alpha-D-galactose</text>
        <dbReference type="Rhea" id="RHEA:22168"/>
        <dbReference type="ChEBI" id="CHEBI:58885"/>
        <dbReference type="ChEBI" id="CHEBI:66914"/>
        <dbReference type="EC" id="5.1.3.2"/>
    </reaction>
</comment>
<dbReference type="InterPro" id="IPR036291">
    <property type="entry name" value="NAD(P)-bd_dom_sf"/>
</dbReference>
<comment type="cofactor">
    <cofactor evidence="2 10">
        <name>NAD(+)</name>
        <dbReference type="ChEBI" id="CHEBI:57540"/>
    </cofactor>
</comment>
<sequence length="346" mass="37441">MIMVTGGAGYIGSHTCVELLDAGHGVVIVDNFSNSSRASLAQVEALCKRPPIICQGDIRDGPLLEHVMRRHGVTAVVHFAGLKAVGDSIRTPVAYYDNNVCGTVVLLKAMQAVGVKTLVFSSSATVYGEPQRLPLDEDHPLFAVNPYGRSKLMIEEMLRDHHAAAPDWSIAILRYFNPVGAHPSGRIGESPLGIPNNLVPFVAQVAVGRRKHLQIFGDDYPTPDGTCIRDYIHVVDLANGHLMALNKLKEGQLLTVNLGTGLGTSVLEVVDAFAAASGRSIPKVVGPRRAGDVMACYADPRRAELVLGWKARRSVAEMCSDHWRWQRMNPFGFERAATLAPQLPGN</sequence>
<dbReference type="PATRIC" id="fig|1076.23.peg.4453"/>
<name>A0A0D7F501_RHOPL</name>
<gene>
    <name evidence="12" type="ORF">OO17_02050</name>
</gene>
<keyword evidence="8" id="KW-0299">Galactose metabolism</keyword>
<accession>A0A0D7F501</accession>
<evidence type="ECO:0000256" key="9">
    <source>
        <dbReference type="ARBA" id="ARBA00023235"/>
    </source>
</evidence>
<dbReference type="EC" id="5.1.3.2" evidence="5 10"/>
<dbReference type="CDD" id="cd05247">
    <property type="entry name" value="UDP_G4E_1_SDR_e"/>
    <property type="match status" value="1"/>
</dbReference>
<evidence type="ECO:0000256" key="1">
    <source>
        <dbReference type="ARBA" id="ARBA00000083"/>
    </source>
</evidence>
<evidence type="ECO:0000256" key="5">
    <source>
        <dbReference type="ARBA" id="ARBA00013189"/>
    </source>
</evidence>
<dbReference type="Gene3D" id="3.90.25.10">
    <property type="entry name" value="UDP-galactose 4-epimerase, domain 1"/>
    <property type="match status" value="1"/>
</dbReference>
<comment type="pathway">
    <text evidence="3 10">Carbohydrate metabolism; galactose metabolism.</text>
</comment>
<reference evidence="12 13" key="1">
    <citation type="submission" date="2014-11" db="EMBL/GenBank/DDBJ databases">
        <title>Genomics and ecophysiology of heterotrophic nitrogen fixing bacteria isolated from estuarine surface water.</title>
        <authorList>
            <person name="Bentzon-Tilia M."/>
            <person name="Severin I."/>
            <person name="Hansen L.H."/>
            <person name="Riemann L."/>
        </authorList>
    </citation>
    <scope>NUCLEOTIDE SEQUENCE [LARGE SCALE GENOMIC DNA]</scope>
    <source>
        <strain evidence="12 13">BAL398</strain>
    </source>
</reference>
<dbReference type="PANTHER" id="PTHR43725">
    <property type="entry name" value="UDP-GLUCOSE 4-EPIMERASE"/>
    <property type="match status" value="1"/>
</dbReference>
<evidence type="ECO:0000256" key="7">
    <source>
        <dbReference type="ARBA" id="ARBA00023027"/>
    </source>
</evidence>
<dbReference type="GO" id="GO:0003978">
    <property type="term" value="F:UDP-glucose 4-epimerase activity"/>
    <property type="evidence" value="ECO:0007669"/>
    <property type="project" value="UniProtKB-UniRule"/>
</dbReference>
<evidence type="ECO:0000313" key="12">
    <source>
        <dbReference type="EMBL" id="KIZ47875.1"/>
    </source>
</evidence>
<comment type="subunit">
    <text evidence="10">Homodimer.</text>
</comment>
<evidence type="ECO:0000256" key="2">
    <source>
        <dbReference type="ARBA" id="ARBA00001911"/>
    </source>
</evidence>
<evidence type="ECO:0000256" key="3">
    <source>
        <dbReference type="ARBA" id="ARBA00004947"/>
    </source>
</evidence>
<dbReference type="SUPFAM" id="SSF51735">
    <property type="entry name" value="NAD(P)-binding Rossmann-fold domains"/>
    <property type="match status" value="1"/>
</dbReference>
<dbReference type="GO" id="GO:0005829">
    <property type="term" value="C:cytosol"/>
    <property type="evidence" value="ECO:0007669"/>
    <property type="project" value="TreeGrafter"/>
</dbReference>
<protein>
    <recommendedName>
        <fullName evidence="6 10">UDP-glucose 4-epimerase</fullName>
        <ecNumber evidence="5 10">5.1.3.2</ecNumber>
    </recommendedName>
</protein>
<evidence type="ECO:0000313" key="13">
    <source>
        <dbReference type="Proteomes" id="UP000032515"/>
    </source>
</evidence>
<keyword evidence="9 10" id="KW-0413">Isomerase</keyword>
<dbReference type="UniPathway" id="UPA00214"/>
<evidence type="ECO:0000256" key="4">
    <source>
        <dbReference type="ARBA" id="ARBA00007637"/>
    </source>
</evidence>
<evidence type="ECO:0000256" key="8">
    <source>
        <dbReference type="ARBA" id="ARBA00023144"/>
    </source>
</evidence>
<dbReference type="OrthoDB" id="9801785at2"/>
<evidence type="ECO:0000259" key="11">
    <source>
        <dbReference type="Pfam" id="PF01370"/>
    </source>
</evidence>
<dbReference type="InterPro" id="IPR005886">
    <property type="entry name" value="UDP_G4E"/>
</dbReference>
<dbReference type="RefSeq" id="WP_044405041.1">
    <property type="nucleotide sequence ID" value="NZ_JXXE01000034.1"/>
</dbReference>
<keyword evidence="7 10" id="KW-0520">NAD</keyword>
<dbReference type="EMBL" id="JXXE01000034">
    <property type="protein sequence ID" value="KIZ47875.1"/>
    <property type="molecule type" value="Genomic_DNA"/>
</dbReference>